<evidence type="ECO:0000313" key="4">
    <source>
        <dbReference type="EMBL" id="VFT80499.1"/>
    </source>
</evidence>
<name>A0A485KA76_9STRA</name>
<proteinExistence type="predicted"/>
<gene>
    <name evidence="3" type="primary">Aste57867_3327</name>
    <name evidence="4" type="synonym">Aste57867_3329</name>
    <name evidence="1" type="ORF">As57867_003317</name>
    <name evidence="2" type="ORF">As57867_003319</name>
    <name evidence="3" type="ORF">ASTE57867_3327</name>
    <name evidence="4" type="ORF">ASTE57867_3329</name>
</gene>
<protein>
    <submittedName>
        <fullName evidence="3">Aste57867_3327 protein</fullName>
    </submittedName>
    <submittedName>
        <fullName evidence="4">Aste57867_3329 protein</fullName>
    </submittedName>
</protein>
<dbReference type="EMBL" id="CAADRA010000563">
    <property type="protein sequence ID" value="VFT80499.1"/>
    <property type="molecule type" value="Genomic_DNA"/>
</dbReference>
<organism evidence="3 5">
    <name type="scientific">Aphanomyces stellatus</name>
    <dbReference type="NCBI Taxonomy" id="120398"/>
    <lineage>
        <taxon>Eukaryota</taxon>
        <taxon>Sar</taxon>
        <taxon>Stramenopiles</taxon>
        <taxon>Oomycota</taxon>
        <taxon>Saprolegniomycetes</taxon>
        <taxon>Saprolegniales</taxon>
        <taxon>Verrucalvaceae</taxon>
        <taxon>Aphanomyces</taxon>
    </lineage>
</organism>
<evidence type="ECO:0000313" key="1">
    <source>
        <dbReference type="EMBL" id="KAF0715534.1"/>
    </source>
</evidence>
<dbReference type="Proteomes" id="UP000332933">
    <property type="component" value="Unassembled WGS sequence"/>
</dbReference>
<dbReference type="AlphaFoldDB" id="A0A485KA76"/>
<evidence type="ECO:0000313" key="5">
    <source>
        <dbReference type="Proteomes" id="UP000332933"/>
    </source>
</evidence>
<sequence>MLYTSLAPGGCHTYAVGKVEPQGAYNITMGFSYQIPLSENRIEPLAGLNHDITFLHYWAADDPTMDPKDAFPNCTIPAYANATVLQPHVIQRYLNPTFTFARTDSNESRTIVETVTYTIGCGDFGFAANGSFYVQLWSQSVVNKNESGSWSQPNVMLNVSQTKFDFQLSAGKVGYGGNLEVERRASCPSKTPASSAAPSSFVAWKGPFVIFSCLLMLFAS</sequence>
<evidence type="ECO:0000313" key="3">
    <source>
        <dbReference type="EMBL" id="VFT80497.1"/>
    </source>
</evidence>
<keyword evidence="5" id="KW-1185">Reference proteome</keyword>
<dbReference type="EMBL" id="VJMH01000563">
    <property type="protein sequence ID" value="KAF0715534.1"/>
    <property type="molecule type" value="Genomic_DNA"/>
</dbReference>
<accession>A0A485KA76</accession>
<reference evidence="3 5" key="1">
    <citation type="submission" date="2019-03" db="EMBL/GenBank/DDBJ databases">
        <authorList>
            <person name="Gaulin E."/>
            <person name="Dumas B."/>
        </authorList>
    </citation>
    <scope>NUCLEOTIDE SEQUENCE [LARGE SCALE GENOMIC DNA]</scope>
    <source>
        <strain evidence="3">CBS 568.67</strain>
    </source>
</reference>
<dbReference type="EMBL" id="CAADRA010000563">
    <property type="protein sequence ID" value="VFT80497.1"/>
    <property type="molecule type" value="Genomic_DNA"/>
</dbReference>
<dbReference type="EMBL" id="VJMH01000563">
    <property type="protein sequence ID" value="KAF0715536.1"/>
    <property type="molecule type" value="Genomic_DNA"/>
</dbReference>
<reference evidence="1" key="2">
    <citation type="submission" date="2019-06" db="EMBL/GenBank/DDBJ databases">
        <title>Genomics analysis of Aphanomyces spp. identifies a new class of oomycete effector associated with host adaptation.</title>
        <authorList>
            <person name="Gaulin E."/>
        </authorList>
    </citation>
    <scope>NUCLEOTIDE SEQUENCE</scope>
    <source>
        <strain evidence="1">CBS 578.67</strain>
    </source>
</reference>
<evidence type="ECO:0000313" key="2">
    <source>
        <dbReference type="EMBL" id="KAF0715536.1"/>
    </source>
</evidence>